<dbReference type="InterPro" id="IPR015947">
    <property type="entry name" value="PUA-like_sf"/>
</dbReference>
<keyword evidence="1 8" id="KW-0963">Cytoplasm</keyword>
<dbReference type="InterPro" id="IPR011529">
    <property type="entry name" value="Glu_5kinase"/>
</dbReference>
<dbReference type="InterPro" id="IPR002478">
    <property type="entry name" value="PUA"/>
</dbReference>
<comment type="pathway">
    <text evidence="8">Amino-acid biosynthesis; L-proline biosynthesis; L-glutamate 5-semialdehyde from L-glutamate: step 1/2.</text>
</comment>
<dbReference type="InterPro" id="IPR005715">
    <property type="entry name" value="Glu_5kinase/COase_Synthase"/>
</dbReference>
<keyword evidence="4 8" id="KW-0808">Transferase</keyword>
<evidence type="ECO:0000313" key="10">
    <source>
        <dbReference type="EMBL" id="PAY23000.1"/>
    </source>
</evidence>
<evidence type="ECO:0000256" key="3">
    <source>
        <dbReference type="ARBA" id="ARBA00022650"/>
    </source>
</evidence>
<feature type="binding site" evidence="8">
    <location>
        <position position="147"/>
    </location>
    <ligand>
        <name>substrate</name>
    </ligand>
</feature>
<dbReference type="PANTHER" id="PTHR43654">
    <property type="entry name" value="GLUTAMATE 5-KINASE"/>
    <property type="match status" value="1"/>
</dbReference>
<dbReference type="InterPro" id="IPR019797">
    <property type="entry name" value="Glutamate_5-kinase_CS"/>
</dbReference>
<name>A0A2A2WP91_9ACTN</name>
<feature type="binding site" evidence="8">
    <location>
        <position position="159"/>
    </location>
    <ligand>
        <name>substrate</name>
    </ligand>
</feature>
<keyword evidence="6 8" id="KW-0418">Kinase</keyword>
<feature type="binding site" evidence="8">
    <location>
        <position position="20"/>
    </location>
    <ligand>
        <name>ATP</name>
        <dbReference type="ChEBI" id="CHEBI:30616"/>
    </ligand>
</feature>
<comment type="similarity">
    <text evidence="8">Belongs to the glutamate 5-kinase family.</text>
</comment>
<dbReference type="Pfam" id="PF01472">
    <property type="entry name" value="PUA"/>
    <property type="match status" value="1"/>
</dbReference>
<reference evidence="11" key="1">
    <citation type="submission" date="2017-09" db="EMBL/GenBank/DDBJ databases">
        <authorList>
            <person name="Zhang Y."/>
            <person name="Huang X."/>
            <person name="Liu J."/>
            <person name="Lu L."/>
            <person name="Peng K."/>
        </authorList>
    </citation>
    <scope>NUCLEOTIDE SEQUENCE [LARGE SCALE GENOMIC DNA]</scope>
    <source>
        <strain evidence="11">S-XJ-1</strain>
    </source>
</reference>
<evidence type="ECO:0000259" key="9">
    <source>
        <dbReference type="SMART" id="SM00359"/>
    </source>
</evidence>
<keyword evidence="5 8" id="KW-0547">Nucleotide-binding</keyword>
<evidence type="ECO:0000313" key="11">
    <source>
        <dbReference type="Proteomes" id="UP000218810"/>
    </source>
</evidence>
<dbReference type="OrthoDB" id="9804434at2"/>
<dbReference type="Gene3D" id="2.30.130.10">
    <property type="entry name" value="PUA domain"/>
    <property type="match status" value="1"/>
</dbReference>
<comment type="function">
    <text evidence="8">Catalyzes the transfer of a phosphate group to glutamate to form L-glutamate 5-phosphate.</text>
</comment>
<dbReference type="SUPFAM" id="SSF88697">
    <property type="entry name" value="PUA domain-like"/>
    <property type="match status" value="1"/>
</dbReference>
<organism evidence="10 11">
    <name type="scientific">Dietzia natronolimnaea</name>
    <dbReference type="NCBI Taxonomy" id="161920"/>
    <lineage>
        <taxon>Bacteria</taxon>
        <taxon>Bacillati</taxon>
        <taxon>Actinomycetota</taxon>
        <taxon>Actinomycetes</taxon>
        <taxon>Mycobacteriales</taxon>
        <taxon>Dietziaceae</taxon>
        <taxon>Dietzia</taxon>
    </lineage>
</organism>
<dbReference type="SMART" id="SM00359">
    <property type="entry name" value="PUA"/>
    <property type="match status" value="1"/>
</dbReference>
<keyword evidence="3 8" id="KW-0641">Proline biosynthesis</keyword>
<dbReference type="AlphaFoldDB" id="A0A2A2WP91"/>
<gene>
    <name evidence="8" type="primary">proB</name>
    <name evidence="10" type="ORF">CEY15_10600</name>
</gene>
<feature type="binding site" evidence="8">
    <location>
        <position position="60"/>
    </location>
    <ligand>
        <name>substrate</name>
    </ligand>
</feature>
<dbReference type="InterPro" id="IPR001057">
    <property type="entry name" value="Glu/AcGlu_kinase"/>
</dbReference>
<feature type="domain" description="PUA" evidence="9">
    <location>
        <begin position="283"/>
        <end position="364"/>
    </location>
</feature>
<dbReference type="InterPro" id="IPR001048">
    <property type="entry name" value="Asp/Glu/Uridylate_kinase"/>
</dbReference>
<dbReference type="EMBL" id="NTGA01000018">
    <property type="protein sequence ID" value="PAY23000.1"/>
    <property type="molecule type" value="Genomic_DNA"/>
</dbReference>
<comment type="catalytic activity">
    <reaction evidence="8">
        <text>L-glutamate + ATP = L-glutamyl 5-phosphate + ADP</text>
        <dbReference type="Rhea" id="RHEA:14877"/>
        <dbReference type="ChEBI" id="CHEBI:29985"/>
        <dbReference type="ChEBI" id="CHEBI:30616"/>
        <dbReference type="ChEBI" id="CHEBI:58274"/>
        <dbReference type="ChEBI" id="CHEBI:456216"/>
        <dbReference type="EC" id="2.7.2.11"/>
    </reaction>
</comment>
<proteinExistence type="inferred from homology"/>
<dbReference type="InterPro" id="IPR036393">
    <property type="entry name" value="AceGlu_kinase-like_sf"/>
</dbReference>
<feature type="binding site" evidence="8">
    <location>
        <begin position="179"/>
        <end position="180"/>
    </location>
    <ligand>
        <name>ATP</name>
        <dbReference type="ChEBI" id="CHEBI:30616"/>
    </ligand>
</feature>
<dbReference type="Proteomes" id="UP000218810">
    <property type="component" value="Unassembled WGS sequence"/>
</dbReference>
<evidence type="ECO:0000256" key="7">
    <source>
        <dbReference type="ARBA" id="ARBA00022840"/>
    </source>
</evidence>
<keyword evidence="11" id="KW-1185">Reference proteome</keyword>
<keyword evidence="7 8" id="KW-0067">ATP-binding</keyword>
<evidence type="ECO:0000256" key="6">
    <source>
        <dbReference type="ARBA" id="ARBA00022777"/>
    </source>
</evidence>
<comment type="subcellular location">
    <subcellularLocation>
        <location evidence="8">Cytoplasm</location>
    </subcellularLocation>
</comment>
<dbReference type="PANTHER" id="PTHR43654:SF1">
    <property type="entry name" value="ISOPENTENYL PHOSPHATE KINASE"/>
    <property type="match status" value="1"/>
</dbReference>
<dbReference type="NCBIfam" id="TIGR01027">
    <property type="entry name" value="proB"/>
    <property type="match status" value="1"/>
</dbReference>
<dbReference type="Gene3D" id="3.40.1160.10">
    <property type="entry name" value="Acetylglutamate kinase-like"/>
    <property type="match status" value="2"/>
</dbReference>
<dbReference type="RefSeq" id="WP_095718412.1">
    <property type="nucleotide sequence ID" value="NZ_NTGA01000018.1"/>
</dbReference>
<evidence type="ECO:0000256" key="5">
    <source>
        <dbReference type="ARBA" id="ARBA00022741"/>
    </source>
</evidence>
<dbReference type="Pfam" id="PF00696">
    <property type="entry name" value="AA_kinase"/>
    <property type="match status" value="1"/>
</dbReference>
<dbReference type="FunFam" id="3.40.1160.10:FF:000018">
    <property type="entry name" value="Glutamate 5-kinase"/>
    <property type="match status" value="1"/>
</dbReference>
<dbReference type="InterPro" id="IPR036974">
    <property type="entry name" value="PUA_sf"/>
</dbReference>
<evidence type="ECO:0000256" key="4">
    <source>
        <dbReference type="ARBA" id="ARBA00022679"/>
    </source>
</evidence>
<dbReference type="PROSITE" id="PS00902">
    <property type="entry name" value="GLUTAMATE_5_KINASE"/>
    <property type="match status" value="1"/>
</dbReference>
<protein>
    <recommendedName>
        <fullName evidence="8">Glutamate 5-kinase</fullName>
        <ecNumber evidence="8">2.7.2.11</ecNumber>
    </recommendedName>
    <alternativeName>
        <fullName evidence="8">Gamma-glutamyl kinase</fullName>
        <shortName evidence="8">GK</shortName>
    </alternativeName>
</protein>
<feature type="binding site" evidence="8">
    <location>
        <begin position="219"/>
        <end position="225"/>
    </location>
    <ligand>
        <name>ATP</name>
        <dbReference type="ChEBI" id="CHEBI:30616"/>
    </ligand>
</feature>
<dbReference type="PROSITE" id="PS50890">
    <property type="entry name" value="PUA"/>
    <property type="match status" value="1"/>
</dbReference>
<dbReference type="GO" id="GO:0055129">
    <property type="term" value="P:L-proline biosynthetic process"/>
    <property type="evidence" value="ECO:0007669"/>
    <property type="project" value="UniProtKB-UniRule"/>
</dbReference>
<dbReference type="EC" id="2.7.2.11" evidence="8"/>
<evidence type="ECO:0000256" key="2">
    <source>
        <dbReference type="ARBA" id="ARBA00022605"/>
    </source>
</evidence>
<dbReference type="PRINTS" id="PR00474">
    <property type="entry name" value="GLU5KINASE"/>
</dbReference>
<sequence length="371" mass="38245">MTDEPELRRRIGTARRVVVKIGSSAITSFGGGIRRPQLDALADVCQARMAAGSDVFVVSSGAIGAGMSPLGMTTRPSTLSAKQAAASVGQLELARAWGDSFSRYDRVVGQVLLTAGDIGRRESAANAQRTLDRLRTLGAVPVVNENDTVATNEIRFGDNDRLAALVAHLISADALVLLSDVDALYDSDPRKGDATAVTMVSGAADLDGVVAGAGGALGTGGMASKLAAARLAADAGIPVLLTAAERAAEALADDPGVGTVFAPRPERMTARRFWVRHAADARGAVLLDDGAVRAVTGSRRSLLLAGVTGVDGLFHFGDVIEMRDPAGQTVARGIAQYDSVEVRTRLAERASGSGTTGQGRPLVHADDLVAL</sequence>
<accession>A0A2A2WP91</accession>
<dbReference type="GO" id="GO:0003723">
    <property type="term" value="F:RNA binding"/>
    <property type="evidence" value="ECO:0007669"/>
    <property type="project" value="InterPro"/>
</dbReference>
<dbReference type="PIRSF" id="PIRSF000729">
    <property type="entry name" value="GK"/>
    <property type="match status" value="1"/>
</dbReference>
<dbReference type="GO" id="GO:0005829">
    <property type="term" value="C:cytosol"/>
    <property type="evidence" value="ECO:0007669"/>
    <property type="project" value="TreeGrafter"/>
</dbReference>
<dbReference type="GO" id="GO:0004349">
    <property type="term" value="F:glutamate 5-kinase activity"/>
    <property type="evidence" value="ECO:0007669"/>
    <property type="project" value="UniProtKB-UniRule"/>
</dbReference>
<dbReference type="GO" id="GO:0005524">
    <property type="term" value="F:ATP binding"/>
    <property type="evidence" value="ECO:0007669"/>
    <property type="project" value="UniProtKB-KW"/>
</dbReference>
<comment type="caution">
    <text evidence="10">The sequence shown here is derived from an EMBL/GenBank/DDBJ whole genome shotgun (WGS) entry which is preliminary data.</text>
</comment>
<dbReference type="SUPFAM" id="SSF53633">
    <property type="entry name" value="Carbamate kinase-like"/>
    <property type="match status" value="1"/>
</dbReference>
<dbReference type="UniPathway" id="UPA00098">
    <property type="reaction ID" value="UER00359"/>
</dbReference>
<evidence type="ECO:0000256" key="8">
    <source>
        <dbReference type="HAMAP-Rule" id="MF_00456"/>
    </source>
</evidence>
<keyword evidence="2 8" id="KW-0028">Amino-acid biosynthesis</keyword>
<dbReference type="CDD" id="cd21157">
    <property type="entry name" value="PUA_G5K"/>
    <property type="match status" value="1"/>
</dbReference>
<dbReference type="HAMAP" id="MF_00456">
    <property type="entry name" value="ProB"/>
    <property type="match status" value="1"/>
</dbReference>
<evidence type="ECO:0000256" key="1">
    <source>
        <dbReference type="ARBA" id="ARBA00022490"/>
    </source>
</evidence>